<proteinExistence type="predicted"/>
<reference evidence="1 2" key="1">
    <citation type="submission" date="2023-03" db="EMBL/GenBank/DDBJ databases">
        <title>Genome insight into feeding habits of ladybird beetles.</title>
        <authorList>
            <person name="Li H.-S."/>
            <person name="Huang Y.-H."/>
            <person name="Pang H."/>
        </authorList>
    </citation>
    <scope>NUCLEOTIDE SEQUENCE [LARGE SCALE GENOMIC DNA]</scope>
    <source>
        <strain evidence="1">SYSU_2023b</strain>
        <tissue evidence="1">Whole body</tissue>
    </source>
</reference>
<name>A0AAW1VB97_9CUCU</name>
<dbReference type="EMBL" id="JARQZJ010000124">
    <property type="protein sequence ID" value="KAK9889987.1"/>
    <property type="molecule type" value="Genomic_DNA"/>
</dbReference>
<dbReference type="Proteomes" id="UP001431783">
    <property type="component" value="Unassembled WGS sequence"/>
</dbReference>
<evidence type="ECO:0000313" key="2">
    <source>
        <dbReference type="Proteomes" id="UP001431783"/>
    </source>
</evidence>
<dbReference type="AlphaFoldDB" id="A0AAW1VB97"/>
<accession>A0AAW1VB97</accession>
<keyword evidence="2" id="KW-1185">Reference proteome</keyword>
<comment type="caution">
    <text evidence="1">The sequence shown here is derived from an EMBL/GenBank/DDBJ whole genome shotgun (WGS) entry which is preliminary data.</text>
</comment>
<gene>
    <name evidence="1" type="ORF">WA026_008799</name>
</gene>
<sequence length="67" mass="7640">MQNDSFFFQLCLDSANEKNVGNHSCSRFEGKDSSNLPKFHIDRNNYPLEVTIENSPSQASSPIIYKE</sequence>
<organism evidence="1 2">
    <name type="scientific">Henosepilachna vigintioctopunctata</name>
    <dbReference type="NCBI Taxonomy" id="420089"/>
    <lineage>
        <taxon>Eukaryota</taxon>
        <taxon>Metazoa</taxon>
        <taxon>Ecdysozoa</taxon>
        <taxon>Arthropoda</taxon>
        <taxon>Hexapoda</taxon>
        <taxon>Insecta</taxon>
        <taxon>Pterygota</taxon>
        <taxon>Neoptera</taxon>
        <taxon>Endopterygota</taxon>
        <taxon>Coleoptera</taxon>
        <taxon>Polyphaga</taxon>
        <taxon>Cucujiformia</taxon>
        <taxon>Coccinelloidea</taxon>
        <taxon>Coccinellidae</taxon>
        <taxon>Epilachninae</taxon>
        <taxon>Epilachnini</taxon>
        <taxon>Henosepilachna</taxon>
    </lineage>
</organism>
<protein>
    <submittedName>
        <fullName evidence="1">Uncharacterized protein</fullName>
    </submittedName>
</protein>
<evidence type="ECO:0000313" key="1">
    <source>
        <dbReference type="EMBL" id="KAK9889987.1"/>
    </source>
</evidence>